<evidence type="ECO:0000256" key="1">
    <source>
        <dbReference type="SAM" id="MobiDB-lite"/>
    </source>
</evidence>
<evidence type="ECO:0000313" key="4">
    <source>
        <dbReference type="Proteomes" id="UP000314294"/>
    </source>
</evidence>
<feature type="chain" id="PRO_5021187092" description="Secreted protein" evidence="2">
    <location>
        <begin position="20"/>
        <end position="202"/>
    </location>
</feature>
<dbReference type="Proteomes" id="UP000314294">
    <property type="component" value="Unassembled WGS sequence"/>
</dbReference>
<accession>A0A4Z2J2X1</accession>
<evidence type="ECO:0000256" key="2">
    <source>
        <dbReference type="SAM" id="SignalP"/>
    </source>
</evidence>
<keyword evidence="2" id="KW-0732">Signal</keyword>
<sequence length="202" mass="22688">MKEVGLVSVLCLLCAKAAGAPKHREHLQTESNEAAGRAAAHPPRTNQSGSPLRERGGLQLQPVPAPEDTFCLKHHSNWGRTGEQWEEQRVQSLVHRQVMKTRDRCNMPRRQREECTGGRERGRNGKHIRGGNWEQEPLINGLWLVFIIYYLGRAPELIGVRRRGLILHDTEVVRPTSVHSLVGGCAVEWLAHHSTSASGLRR</sequence>
<feature type="region of interest" description="Disordered" evidence="1">
    <location>
        <begin position="21"/>
        <end position="60"/>
    </location>
</feature>
<dbReference type="AlphaFoldDB" id="A0A4Z2J2X1"/>
<organism evidence="3 4">
    <name type="scientific">Liparis tanakae</name>
    <name type="common">Tanaka's snailfish</name>
    <dbReference type="NCBI Taxonomy" id="230148"/>
    <lineage>
        <taxon>Eukaryota</taxon>
        <taxon>Metazoa</taxon>
        <taxon>Chordata</taxon>
        <taxon>Craniata</taxon>
        <taxon>Vertebrata</taxon>
        <taxon>Euteleostomi</taxon>
        <taxon>Actinopterygii</taxon>
        <taxon>Neopterygii</taxon>
        <taxon>Teleostei</taxon>
        <taxon>Neoteleostei</taxon>
        <taxon>Acanthomorphata</taxon>
        <taxon>Eupercaria</taxon>
        <taxon>Perciformes</taxon>
        <taxon>Cottioidei</taxon>
        <taxon>Cottales</taxon>
        <taxon>Liparidae</taxon>
        <taxon>Liparis</taxon>
    </lineage>
</organism>
<keyword evidence="4" id="KW-1185">Reference proteome</keyword>
<name>A0A4Z2J2X1_9TELE</name>
<protein>
    <recommendedName>
        <fullName evidence="5">Secreted protein</fullName>
    </recommendedName>
</protein>
<reference evidence="3 4" key="1">
    <citation type="submission" date="2019-03" db="EMBL/GenBank/DDBJ databases">
        <title>First draft genome of Liparis tanakae, snailfish: a comprehensive survey of snailfish specific genes.</title>
        <authorList>
            <person name="Kim W."/>
            <person name="Song I."/>
            <person name="Jeong J.-H."/>
            <person name="Kim D."/>
            <person name="Kim S."/>
            <person name="Ryu S."/>
            <person name="Song J.Y."/>
            <person name="Lee S.K."/>
        </authorList>
    </citation>
    <scope>NUCLEOTIDE SEQUENCE [LARGE SCALE GENOMIC DNA]</scope>
    <source>
        <tissue evidence="3">Muscle</tissue>
    </source>
</reference>
<comment type="caution">
    <text evidence="3">The sequence shown here is derived from an EMBL/GenBank/DDBJ whole genome shotgun (WGS) entry which is preliminary data.</text>
</comment>
<proteinExistence type="predicted"/>
<dbReference type="EMBL" id="SRLO01000029">
    <property type="protein sequence ID" value="TNN84058.1"/>
    <property type="molecule type" value="Genomic_DNA"/>
</dbReference>
<feature type="signal peptide" evidence="2">
    <location>
        <begin position="1"/>
        <end position="19"/>
    </location>
</feature>
<feature type="compositionally biased region" description="Basic and acidic residues" evidence="1">
    <location>
        <begin position="107"/>
        <end position="123"/>
    </location>
</feature>
<gene>
    <name evidence="3" type="ORF">EYF80_005664</name>
</gene>
<evidence type="ECO:0008006" key="5">
    <source>
        <dbReference type="Google" id="ProtNLM"/>
    </source>
</evidence>
<feature type="region of interest" description="Disordered" evidence="1">
    <location>
        <begin position="107"/>
        <end position="128"/>
    </location>
</feature>
<evidence type="ECO:0000313" key="3">
    <source>
        <dbReference type="EMBL" id="TNN84058.1"/>
    </source>
</evidence>